<evidence type="ECO:0000313" key="1">
    <source>
        <dbReference type="EMBL" id="AIX11903.1"/>
    </source>
</evidence>
<protein>
    <recommendedName>
        <fullName evidence="3">Nucleoside triphosphate pyrophosphohydrolase</fullName>
    </recommendedName>
</protein>
<organism evidence="1 2">
    <name type="scientific">Flavobacterium phage FCL-2</name>
    <dbReference type="NCBI Taxonomy" id="908819"/>
    <lineage>
        <taxon>Viruses</taxon>
        <taxon>Duplodnaviria</taxon>
        <taxon>Heunggongvirae</taxon>
        <taxon>Uroviricota</taxon>
        <taxon>Caudoviricetes</taxon>
        <taxon>Ficleduovirus</taxon>
        <taxon>Ficleduovirus FCL2</taxon>
    </lineage>
</organism>
<reference evidence="1 2" key="1">
    <citation type="journal article" date="2015" name="Front. Microbiol.">
        <title>The use of phage FCL-2 as an alternative to chemotherapy against columnaris disease in aquaculture.</title>
        <authorList>
            <person name="Laanto E."/>
            <person name="Bamford J.K."/>
            <person name="Ravantti J.J."/>
            <person name="Sundberg L.R."/>
        </authorList>
    </citation>
    <scope>NUCLEOTIDE SEQUENCE [LARGE SCALE GENOMIC DNA]</scope>
</reference>
<evidence type="ECO:0008006" key="3">
    <source>
        <dbReference type="Google" id="ProtNLM"/>
    </source>
</evidence>
<dbReference type="Gene3D" id="1.10.287.1080">
    <property type="entry name" value="MazG-like"/>
    <property type="match status" value="1"/>
</dbReference>
<dbReference type="Proteomes" id="UP000030329">
    <property type="component" value="Segment"/>
</dbReference>
<dbReference type="OrthoDB" id="10506at10239"/>
<dbReference type="EMBL" id="KM873719">
    <property type="protein sequence ID" value="AIX11903.1"/>
    <property type="molecule type" value="Genomic_DNA"/>
</dbReference>
<evidence type="ECO:0000313" key="2">
    <source>
        <dbReference type="Proteomes" id="UP000030329"/>
    </source>
</evidence>
<dbReference type="GeneID" id="24405117"/>
<sequence>MGINSFNDLISNVIVWAREKNLLQKDNAFKQAIKTEEELGEMKIHIYMQQQGIKQYVKNGKIVNVDDAIKDDIGDQLVTLIIQCEQQGTSFYECLEIAWNEIKDRTGKTVNGTFIKD</sequence>
<keyword evidence="2" id="KW-1185">Reference proteome</keyword>
<dbReference type="KEGG" id="vg:24405117"/>
<dbReference type="SUPFAM" id="SSF101386">
    <property type="entry name" value="all-alpha NTP pyrophosphatases"/>
    <property type="match status" value="1"/>
</dbReference>
<proteinExistence type="predicted"/>
<dbReference type="RefSeq" id="YP_009140549.1">
    <property type="nucleotide sequence ID" value="NC_027125.1"/>
</dbReference>
<dbReference type="CDD" id="cd11540">
    <property type="entry name" value="NTP-PPase_u3"/>
    <property type="match status" value="1"/>
</dbReference>
<name>A0A0A0YQA8_9CAUD</name>
<accession>A0A0A0YQA8</accession>